<evidence type="ECO:0000256" key="1">
    <source>
        <dbReference type="SAM" id="Phobius"/>
    </source>
</evidence>
<dbReference type="Proteomes" id="UP000036987">
    <property type="component" value="Unassembled WGS sequence"/>
</dbReference>
<accession>A0A0K9PFE1</accession>
<evidence type="ECO:0000313" key="3">
    <source>
        <dbReference type="Proteomes" id="UP000036987"/>
    </source>
</evidence>
<protein>
    <submittedName>
        <fullName evidence="2">Stress enhanced protein 1</fullName>
    </submittedName>
</protein>
<gene>
    <name evidence="2" type="ORF">ZOSMA_25G00660</name>
</gene>
<keyword evidence="1" id="KW-0812">Transmembrane</keyword>
<evidence type="ECO:0000313" key="2">
    <source>
        <dbReference type="EMBL" id="KMZ67679.1"/>
    </source>
</evidence>
<name>A0A0K9PFE1_ZOSMR</name>
<organism evidence="2 3">
    <name type="scientific">Zostera marina</name>
    <name type="common">Eelgrass</name>
    <dbReference type="NCBI Taxonomy" id="29655"/>
    <lineage>
        <taxon>Eukaryota</taxon>
        <taxon>Viridiplantae</taxon>
        <taxon>Streptophyta</taxon>
        <taxon>Embryophyta</taxon>
        <taxon>Tracheophyta</taxon>
        <taxon>Spermatophyta</taxon>
        <taxon>Magnoliopsida</taxon>
        <taxon>Liliopsida</taxon>
        <taxon>Zosteraceae</taxon>
        <taxon>Zostera</taxon>
    </lineage>
</organism>
<keyword evidence="1" id="KW-1133">Transmembrane helix</keyword>
<feature type="transmembrane region" description="Helical" evidence="1">
    <location>
        <begin position="96"/>
        <end position="115"/>
    </location>
</feature>
<dbReference type="GO" id="GO:0071486">
    <property type="term" value="P:cellular response to high light intensity"/>
    <property type="evidence" value="ECO:0007669"/>
    <property type="project" value="InterPro"/>
</dbReference>
<dbReference type="AlphaFoldDB" id="A0A0K9PFE1"/>
<reference evidence="3" key="1">
    <citation type="journal article" date="2016" name="Nature">
        <title>The genome of the seagrass Zostera marina reveals angiosperm adaptation to the sea.</title>
        <authorList>
            <person name="Olsen J.L."/>
            <person name="Rouze P."/>
            <person name="Verhelst B."/>
            <person name="Lin Y.-C."/>
            <person name="Bayer T."/>
            <person name="Collen J."/>
            <person name="Dattolo E."/>
            <person name="De Paoli E."/>
            <person name="Dittami S."/>
            <person name="Maumus F."/>
            <person name="Michel G."/>
            <person name="Kersting A."/>
            <person name="Lauritano C."/>
            <person name="Lohaus R."/>
            <person name="Toepel M."/>
            <person name="Tonon T."/>
            <person name="Vanneste K."/>
            <person name="Amirebrahimi M."/>
            <person name="Brakel J."/>
            <person name="Bostroem C."/>
            <person name="Chovatia M."/>
            <person name="Grimwood J."/>
            <person name="Jenkins J.W."/>
            <person name="Jueterbock A."/>
            <person name="Mraz A."/>
            <person name="Stam W.T."/>
            <person name="Tice H."/>
            <person name="Bornberg-Bauer E."/>
            <person name="Green P.J."/>
            <person name="Pearson G.A."/>
            <person name="Procaccini G."/>
            <person name="Duarte C.M."/>
            <person name="Schmutz J."/>
            <person name="Reusch T.B.H."/>
            <person name="Van de Peer Y."/>
        </authorList>
    </citation>
    <scope>NUCLEOTIDE SEQUENCE [LARGE SCALE GENOMIC DNA]</scope>
    <source>
        <strain evidence="3">cv. Finnish</strain>
    </source>
</reference>
<dbReference type="InterPro" id="IPR044971">
    <property type="entry name" value="SEP2"/>
</dbReference>
<dbReference type="OrthoDB" id="1937750at2759"/>
<dbReference type="OMA" id="CAAIFAW"/>
<comment type="caution">
    <text evidence="2">The sequence shown here is derived from an EMBL/GenBank/DDBJ whole genome shotgun (WGS) entry which is preliminary data.</text>
</comment>
<dbReference type="EMBL" id="LFYR01000889">
    <property type="protein sequence ID" value="KMZ67679.1"/>
    <property type="molecule type" value="Genomic_DNA"/>
</dbReference>
<dbReference type="PANTHER" id="PTHR36490:SF1">
    <property type="entry name" value="STRESS ENHANCED PROTEIN 2, CHLOROPLASTIC"/>
    <property type="match status" value="1"/>
</dbReference>
<keyword evidence="3" id="KW-1185">Reference proteome</keyword>
<feature type="transmembrane region" description="Helical" evidence="1">
    <location>
        <begin position="135"/>
        <end position="155"/>
    </location>
</feature>
<keyword evidence="1" id="KW-0472">Membrane</keyword>
<sequence length="196" mass="21262">MAALLQSSQSILCIRRLVSSPRRPLTTIRCSVVGDPPSSLSSVDSHSSKEKILLQPRVCTLRSYGSDAKRVSEPKSASPFLASLADYIDNSKKSSYFEIISGRLAMVVFAVTVGTEAVTGDSLFKKIDVVEFAEVIGICMVVVVFSAVFASMSSAKIGIGKQLMLGCNNFVDSFVDNIMDGLFFEDDDPRNWSDDV</sequence>
<dbReference type="PANTHER" id="PTHR36490">
    <property type="entry name" value="STRESS ENHANCED PROTEIN 2, CHLOROPLASTIC"/>
    <property type="match status" value="1"/>
</dbReference>
<proteinExistence type="predicted"/>